<keyword evidence="1" id="KW-1133">Transmembrane helix</keyword>
<keyword evidence="4" id="KW-1185">Reference proteome</keyword>
<feature type="transmembrane region" description="Helical" evidence="1">
    <location>
        <begin position="108"/>
        <end position="131"/>
    </location>
</feature>
<keyword evidence="1" id="KW-0472">Membrane</keyword>
<dbReference type="InterPro" id="IPR050640">
    <property type="entry name" value="Bact_2-comp_sensor_kinase"/>
</dbReference>
<dbReference type="Proteomes" id="UP000192277">
    <property type="component" value="Unassembled WGS sequence"/>
</dbReference>
<organism evidence="3 4">
    <name type="scientific">Niastella koreensis</name>
    <dbReference type="NCBI Taxonomy" id="354356"/>
    <lineage>
        <taxon>Bacteria</taxon>
        <taxon>Pseudomonadati</taxon>
        <taxon>Bacteroidota</taxon>
        <taxon>Chitinophagia</taxon>
        <taxon>Chitinophagales</taxon>
        <taxon>Chitinophagaceae</taxon>
        <taxon>Niastella</taxon>
    </lineage>
</organism>
<evidence type="ECO:0000313" key="4">
    <source>
        <dbReference type="Proteomes" id="UP000192277"/>
    </source>
</evidence>
<evidence type="ECO:0000256" key="1">
    <source>
        <dbReference type="SAM" id="Phobius"/>
    </source>
</evidence>
<dbReference type="Gene3D" id="3.30.565.10">
    <property type="entry name" value="Histidine kinase-like ATPase, C-terminal domain"/>
    <property type="match status" value="1"/>
</dbReference>
<dbReference type="GO" id="GO:0016301">
    <property type="term" value="F:kinase activity"/>
    <property type="evidence" value="ECO:0007669"/>
    <property type="project" value="UniProtKB-KW"/>
</dbReference>
<keyword evidence="3" id="KW-0808">Transferase</keyword>
<dbReference type="InterPro" id="IPR010559">
    <property type="entry name" value="Sig_transdc_His_kin_internal"/>
</dbReference>
<dbReference type="RefSeq" id="WP_014221594.1">
    <property type="nucleotide sequence ID" value="NZ_LWBO01000012.1"/>
</dbReference>
<dbReference type="EMBL" id="LWBO01000012">
    <property type="protein sequence ID" value="OQP48396.1"/>
    <property type="molecule type" value="Genomic_DNA"/>
</dbReference>
<feature type="transmembrane region" description="Helical" evidence="1">
    <location>
        <begin position="78"/>
        <end position="96"/>
    </location>
</feature>
<sequence length="339" mass="39271">MSTKNFNISNKVIWLSSLALGLLMAVPKIAERPFNLYETVVNCGVTALFALFVWYYNIYTLPKYTHRDIAKGFSVSRLIISLVTGVGVMFLLALLQQELISHLPFGPTMLMIEVRGVLVNVTFYMFIHFLYQNYLHQKVSIELERTKMDNLAAQYELLKQQVNPHFLFNSLNTLKYMVENQDEHSVDFILKLSDFYRFTLESRKLDLITVSEELKTLEAYIFLLKARFEDGFDVSINIDKAHYSSHMPPFTLQLLIENCIKHNIVSLDKPLKVRIYSNGEFIIVENRIQLKRTKEASAGVGLDNIKQRYLHLLDKTVTVESGDTNFTIKLPVAYENRNY</sequence>
<proteinExistence type="predicted"/>
<evidence type="ECO:0000259" key="2">
    <source>
        <dbReference type="Pfam" id="PF06580"/>
    </source>
</evidence>
<feature type="domain" description="Signal transduction histidine kinase internal region" evidence="2">
    <location>
        <begin position="153"/>
        <end position="231"/>
    </location>
</feature>
<keyword evidence="1" id="KW-0812">Transmembrane</keyword>
<comment type="caution">
    <text evidence="3">The sequence shown here is derived from an EMBL/GenBank/DDBJ whole genome shotgun (WGS) entry which is preliminary data.</text>
</comment>
<keyword evidence="3" id="KW-0418">Kinase</keyword>
<accession>A0ABX3NWD0</accession>
<dbReference type="Pfam" id="PF06580">
    <property type="entry name" value="His_kinase"/>
    <property type="match status" value="1"/>
</dbReference>
<feature type="transmembrane region" description="Helical" evidence="1">
    <location>
        <begin position="12"/>
        <end position="30"/>
    </location>
</feature>
<reference evidence="3 4" key="1">
    <citation type="submission" date="2016-04" db="EMBL/GenBank/DDBJ databases">
        <authorList>
            <person name="Chen L."/>
            <person name="Zhuang W."/>
            <person name="Wang G."/>
        </authorList>
    </citation>
    <scope>NUCLEOTIDE SEQUENCE [LARGE SCALE GENOMIC DNA]</scope>
    <source>
        <strain evidence="4">GR20</strain>
    </source>
</reference>
<gene>
    <name evidence="3" type="ORF">A4D02_06680</name>
</gene>
<protein>
    <submittedName>
        <fullName evidence="3">Histidine kinase</fullName>
    </submittedName>
</protein>
<evidence type="ECO:0000313" key="3">
    <source>
        <dbReference type="EMBL" id="OQP48396.1"/>
    </source>
</evidence>
<dbReference type="PANTHER" id="PTHR34220:SF7">
    <property type="entry name" value="SENSOR HISTIDINE KINASE YPDA"/>
    <property type="match status" value="1"/>
</dbReference>
<name>A0ABX3NWD0_9BACT</name>
<dbReference type="PANTHER" id="PTHR34220">
    <property type="entry name" value="SENSOR HISTIDINE KINASE YPDA"/>
    <property type="match status" value="1"/>
</dbReference>
<dbReference type="InterPro" id="IPR036890">
    <property type="entry name" value="HATPase_C_sf"/>
</dbReference>
<feature type="transmembrane region" description="Helical" evidence="1">
    <location>
        <begin position="36"/>
        <end position="57"/>
    </location>
</feature>